<dbReference type="AlphaFoldDB" id="A0A9P5UDS3"/>
<organism evidence="2 3">
    <name type="scientific">Rhodocollybia butyracea</name>
    <dbReference type="NCBI Taxonomy" id="206335"/>
    <lineage>
        <taxon>Eukaryota</taxon>
        <taxon>Fungi</taxon>
        <taxon>Dikarya</taxon>
        <taxon>Basidiomycota</taxon>
        <taxon>Agaricomycotina</taxon>
        <taxon>Agaricomycetes</taxon>
        <taxon>Agaricomycetidae</taxon>
        <taxon>Agaricales</taxon>
        <taxon>Marasmiineae</taxon>
        <taxon>Omphalotaceae</taxon>
        <taxon>Rhodocollybia</taxon>
    </lineage>
</organism>
<feature type="region of interest" description="Disordered" evidence="1">
    <location>
        <begin position="1"/>
        <end position="57"/>
    </location>
</feature>
<feature type="compositionally biased region" description="Pro residues" evidence="1">
    <location>
        <begin position="25"/>
        <end position="36"/>
    </location>
</feature>
<evidence type="ECO:0000313" key="2">
    <source>
        <dbReference type="EMBL" id="KAF9075467.1"/>
    </source>
</evidence>
<name>A0A9P5UDS3_9AGAR</name>
<accession>A0A9P5UDS3</accession>
<dbReference type="Proteomes" id="UP000772434">
    <property type="component" value="Unassembled WGS sequence"/>
</dbReference>
<feature type="compositionally biased region" description="Polar residues" evidence="1">
    <location>
        <begin position="1"/>
        <end position="10"/>
    </location>
</feature>
<comment type="caution">
    <text evidence="2">The sequence shown here is derived from an EMBL/GenBank/DDBJ whole genome shotgun (WGS) entry which is preliminary data.</text>
</comment>
<evidence type="ECO:0000313" key="3">
    <source>
        <dbReference type="Proteomes" id="UP000772434"/>
    </source>
</evidence>
<evidence type="ECO:0000256" key="1">
    <source>
        <dbReference type="SAM" id="MobiDB-lite"/>
    </source>
</evidence>
<gene>
    <name evidence="2" type="ORF">BDP27DRAFT_1315070</name>
</gene>
<keyword evidence="3" id="KW-1185">Reference proteome</keyword>
<reference evidence="2" key="1">
    <citation type="submission" date="2020-11" db="EMBL/GenBank/DDBJ databases">
        <authorList>
            <consortium name="DOE Joint Genome Institute"/>
            <person name="Ahrendt S."/>
            <person name="Riley R."/>
            <person name="Andreopoulos W."/>
            <person name="Labutti K."/>
            <person name="Pangilinan J."/>
            <person name="Ruiz-Duenas F.J."/>
            <person name="Barrasa J.M."/>
            <person name="Sanchez-Garcia M."/>
            <person name="Camarero S."/>
            <person name="Miyauchi S."/>
            <person name="Serrano A."/>
            <person name="Linde D."/>
            <person name="Babiker R."/>
            <person name="Drula E."/>
            <person name="Ayuso-Fernandez I."/>
            <person name="Pacheco R."/>
            <person name="Padilla G."/>
            <person name="Ferreira P."/>
            <person name="Barriuso J."/>
            <person name="Kellner H."/>
            <person name="Castanera R."/>
            <person name="Alfaro M."/>
            <person name="Ramirez L."/>
            <person name="Pisabarro A.G."/>
            <person name="Kuo A."/>
            <person name="Tritt A."/>
            <person name="Lipzen A."/>
            <person name="He G."/>
            <person name="Yan M."/>
            <person name="Ng V."/>
            <person name="Cullen D."/>
            <person name="Martin F."/>
            <person name="Rosso M.-N."/>
            <person name="Henrissat B."/>
            <person name="Hibbett D."/>
            <person name="Martinez A.T."/>
            <person name="Grigoriev I.V."/>
        </authorList>
    </citation>
    <scope>NUCLEOTIDE SEQUENCE</scope>
    <source>
        <strain evidence="2">AH 40177</strain>
    </source>
</reference>
<dbReference type="EMBL" id="JADNRY010000009">
    <property type="protein sequence ID" value="KAF9075467.1"/>
    <property type="molecule type" value="Genomic_DNA"/>
</dbReference>
<proteinExistence type="predicted"/>
<protein>
    <submittedName>
        <fullName evidence="2">Uncharacterized protein</fullName>
    </submittedName>
</protein>
<sequence length="228" mass="25062">MSSPHFSNGISSSASSVADDIFDPASPPDIYSPPTTPESSSTEENLPPYSRETHSSLSSEEQAIIDWMRAHPKQPFKVDAAWAIYPLEEDLDSTMTSLPQISGLNTEEYIDLTNEPLVKEHTPRARRYKGISQEHSLLRRRDGDRPAATYVRTAPNKVRQRNRGLQGARASSERPQTMTVSGASVLYGASNFVISGSSIAPGAFSAIAGDQEIWYFLAEINSFILRAD</sequence>
<dbReference type="OrthoDB" id="2963106at2759"/>